<reference evidence="2" key="1">
    <citation type="submission" date="2022-11" db="EMBL/GenBank/DDBJ databases">
        <authorList>
            <person name="Hyden B.L."/>
            <person name="Feng K."/>
            <person name="Yates T."/>
            <person name="Jawdy S."/>
            <person name="Smart L.B."/>
            <person name="Muchero W."/>
        </authorList>
    </citation>
    <scope>NUCLEOTIDE SEQUENCE</scope>
    <source>
        <tissue evidence="2">Shoot tip</tissue>
    </source>
</reference>
<name>A0A9Q0VCD0_9ROSI</name>
<accession>A0A9Q0VCD0</accession>
<sequence length="58" mass="6982">MSETLIILLHLTHSFCLYWHLYFAGNAILVYPMMYLSLKHLFDETLIRNFKSKELSFK</sequence>
<comment type="caution">
    <text evidence="2">The sequence shown here is derived from an EMBL/GenBank/DDBJ whole genome shotgun (WGS) entry which is preliminary data.</text>
</comment>
<protein>
    <submittedName>
        <fullName evidence="2">Uncharacterized protein</fullName>
    </submittedName>
</protein>
<evidence type="ECO:0000313" key="2">
    <source>
        <dbReference type="EMBL" id="KAJ6745967.1"/>
    </source>
</evidence>
<keyword evidence="1" id="KW-0812">Transmembrane</keyword>
<organism evidence="2 3">
    <name type="scientific">Salix koriyanagi</name>
    <dbReference type="NCBI Taxonomy" id="2511006"/>
    <lineage>
        <taxon>Eukaryota</taxon>
        <taxon>Viridiplantae</taxon>
        <taxon>Streptophyta</taxon>
        <taxon>Embryophyta</taxon>
        <taxon>Tracheophyta</taxon>
        <taxon>Spermatophyta</taxon>
        <taxon>Magnoliopsida</taxon>
        <taxon>eudicotyledons</taxon>
        <taxon>Gunneridae</taxon>
        <taxon>Pentapetalae</taxon>
        <taxon>rosids</taxon>
        <taxon>fabids</taxon>
        <taxon>Malpighiales</taxon>
        <taxon>Salicaceae</taxon>
        <taxon>Saliceae</taxon>
        <taxon>Salix</taxon>
    </lineage>
</organism>
<keyword evidence="1" id="KW-1133">Transmembrane helix</keyword>
<keyword evidence="3" id="KW-1185">Reference proteome</keyword>
<dbReference type="Proteomes" id="UP001151752">
    <property type="component" value="Chromosome 6"/>
</dbReference>
<dbReference type="AlphaFoldDB" id="A0A9Q0VCD0"/>
<reference evidence="2" key="2">
    <citation type="journal article" date="2023" name="Int. J. Mol. Sci.">
        <title>De Novo Assembly and Annotation of 11 Diverse Shrub Willow (Salix) Genomes Reveals Novel Gene Organization in Sex-Linked Regions.</title>
        <authorList>
            <person name="Hyden B."/>
            <person name="Feng K."/>
            <person name="Yates T.B."/>
            <person name="Jawdy S."/>
            <person name="Cereghino C."/>
            <person name="Smart L.B."/>
            <person name="Muchero W."/>
        </authorList>
    </citation>
    <scope>NUCLEOTIDE SEQUENCE</scope>
    <source>
        <tissue evidence="2">Shoot tip</tissue>
    </source>
</reference>
<feature type="transmembrane region" description="Helical" evidence="1">
    <location>
        <begin position="17"/>
        <end position="38"/>
    </location>
</feature>
<dbReference type="EMBL" id="JAPFFM010000009">
    <property type="protein sequence ID" value="KAJ6745967.1"/>
    <property type="molecule type" value="Genomic_DNA"/>
</dbReference>
<evidence type="ECO:0000256" key="1">
    <source>
        <dbReference type="SAM" id="Phobius"/>
    </source>
</evidence>
<evidence type="ECO:0000313" key="3">
    <source>
        <dbReference type="Proteomes" id="UP001151752"/>
    </source>
</evidence>
<proteinExistence type="predicted"/>
<keyword evidence="1" id="KW-0472">Membrane</keyword>
<gene>
    <name evidence="2" type="ORF">OIU74_028602</name>
</gene>